<dbReference type="OrthoDB" id="431497at2759"/>
<feature type="coiled-coil region" evidence="1">
    <location>
        <begin position="107"/>
        <end position="141"/>
    </location>
</feature>
<comment type="caution">
    <text evidence="3">The sequence shown here is derived from an EMBL/GenBank/DDBJ whole genome shotgun (WGS) entry which is preliminary data.</text>
</comment>
<name>A0A3L6PEV7_PANMI</name>
<dbReference type="Proteomes" id="UP000275267">
    <property type="component" value="Unassembled WGS sequence"/>
</dbReference>
<sequence length="476" mass="54517">MLNAPAIRFVLSDMFQNLRSEDRGALLHDIRRGLNSVRRITNDHGITGVFGTVLELVDCEEKFFTAVEVFGMTVICRDQESATLARRNGLYCITLDDKEITDLVPEQQKMDAELDHANLELEQLKVDIASAMKQRGSLEKALGNKEKSLHNILQQIEQIQSSIAMKNDEMGIELVDQLTSEERDLLSRLNPEITELKEKLQLHNNCRIEALTQTIIRTANVEAINNFTTNMDELKRKRDDLKTVQDGSKDLEQLMNSRSTHLTKQEECMKKIRDLGSLPADAFEVKNKKELQKMLYDCNEQLKQFSHVNQKALDQYLNFTEQREQLQRRRAELNAGDQKIMELVSILDQRKDESIERTFKGVARHFREVFSELVQGGHGYLDGDAVDDDDDDGPHDPDPEGRIEKYIGVKVKANMIRRLADMADTQFIASTFRPEVVRVADKVYGVTHKNRASYIDVVSKEQALDFIEHDQTHNAS</sequence>
<dbReference type="PANTHER" id="PTHR43977">
    <property type="entry name" value="STRUCTURAL MAINTENANCE OF CHROMOSOMES PROTEIN 3"/>
    <property type="match status" value="1"/>
</dbReference>
<feature type="compositionally biased region" description="Acidic residues" evidence="2">
    <location>
        <begin position="384"/>
        <end position="393"/>
    </location>
</feature>
<keyword evidence="4" id="KW-1185">Reference proteome</keyword>
<gene>
    <name evidence="3" type="ORF">C2845_PM10G18840</name>
</gene>
<reference evidence="4" key="1">
    <citation type="journal article" date="2019" name="Nat. Commun.">
        <title>The genome of broomcorn millet.</title>
        <authorList>
            <person name="Zou C."/>
            <person name="Miki D."/>
            <person name="Li D."/>
            <person name="Tang Q."/>
            <person name="Xiao L."/>
            <person name="Rajput S."/>
            <person name="Deng P."/>
            <person name="Jia W."/>
            <person name="Huang R."/>
            <person name="Zhang M."/>
            <person name="Sun Y."/>
            <person name="Hu J."/>
            <person name="Fu X."/>
            <person name="Schnable P.S."/>
            <person name="Li F."/>
            <person name="Zhang H."/>
            <person name="Feng B."/>
            <person name="Zhu X."/>
            <person name="Liu R."/>
            <person name="Schnable J.C."/>
            <person name="Zhu J.-K."/>
            <person name="Zhang H."/>
        </authorList>
    </citation>
    <scope>NUCLEOTIDE SEQUENCE [LARGE SCALE GENOMIC DNA]</scope>
</reference>
<evidence type="ECO:0000256" key="1">
    <source>
        <dbReference type="SAM" id="Coils"/>
    </source>
</evidence>
<evidence type="ECO:0000256" key="2">
    <source>
        <dbReference type="SAM" id="MobiDB-lite"/>
    </source>
</evidence>
<dbReference type="STRING" id="4540.A0A3L6PEV7"/>
<evidence type="ECO:0000313" key="4">
    <source>
        <dbReference type="Proteomes" id="UP000275267"/>
    </source>
</evidence>
<accession>A0A3L6PEV7</accession>
<dbReference type="Gene3D" id="3.40.50.300">
    <property type="entry name" value="P-loop containing nucleotide triphosphate hydrolases"/>
    <property type="match status" value="2"/>
</dbReference>
<dbReference type="EMBL" id="PQIB02000018">
    <property type="protein sequence ID" value="RLM54784.1"/>
    <property type="molecule type" value="Genomic_DNA"/>
</dbReference>
<keyword evidence="1" id="KW-0175">Coiled coil</keyword>
<dbReference type="InterPro" id="IPR027417">
    <property type="entry name" value="P-loop_NTPase"/>
</dbReference>
<evidence type="ECO:0000313" key="3">
    <source>
        <dbReference type="EMBL" id="RLM54784.1"/>
    </source>
</evidence>
<feature type="coiled-coil region" evidence="1">
    <location>
        <begin position="309"/>
        <end position="336"/>
    </location>
</feature>
<feature type="region of interest" description="Disordered" evidence="2">
    <location>
        <begin position="381"/>
        <end position="402"/>
    </location>
</feature>
<protein>
    <submittedName>
        <fullName evidence="3">Structural maintenance of chromosomes protein 3</fullName>
    </submittedName>
</protein>
<proteinExistence type="predicted"/>
<organism evidence="3 4">
    <name type="scientific">Panicum miliaceum</name>
    <name type="common">Proso millet</name>
    <name type="synonym">Broomcorn millet</name>
    <dbReference type="NCBI Taxonomy" id="4540"/>
    <lineage>
        <taxon>Eukaryota</taxon>
        <taxon>Viridiplantae</taxon>
        <taxon>Streptophyta</taxon>
        <taxon>Embryophyta</taxon>
        <taxon>Tracheophyta</taxon>
        <taxon>Spermatophyta</taxon>
        <taxon>Magnoliopsida</taxon>
        <taxon>Liliopsida</taxon>
        <taxon>Poales</taxon>
        <taxon>Poaceae</taxon>
        <taxon>PACMAD clade</taxon>
        <taxon>Panicoideae</taxon>
        <taxon>Panicodae</taxon>
        <taxon>Paniceae</taxon>
        <taxon>Panicinae</taxon>
        <taxon>Panicum</taxon>
        <taxon>Panicum sect. Panicum</taxon>
    </lineage>
</organism>
<dbReference type="AlphaFoldDB" id="A0A3L6PEV7"/>